<evidence type="ECO:0000313" key="2">
    <source>
        <dbReference type="EMBL" id="JAT14645.1"/>
    </source>
</evidence>
<feature type="domain" description="Reverse transcriptase" evidence="1">
    <location>
        <begin position="75"/>
        <end position="330"/>
    </location>
</feature>
<dbReference type="PROSITE" id="PS50878">
    <property type="entry name" value="RT_POL"/>
    <property type="match status" value="1"/>
</dbReference>
<evidence type="ECO:0000259" key="1">
    <source>
        <dbReference type="PROSITE" id="PS50878"/>
    </source>
</evidence>
<dbReference type="CDD" id="cd01650">
    <property type="entry name" value="RT_nLTR_like"/>
    <property type="match status" value="1"/>
</dbReference>
<accession>A0A1B6KT88</accession>
<gene>
    <name evidence="2" type="ORF">g.13582</name>
</gene>
<sequence length="528" mass="61019">MTRNNVQALNMLNNFLGGYNLTGNFKWRKIVKHDIKQCISKINSSRSEDYYGFSNMLVKKIIFAIMDPLVYLYNMMLEQGVFPSILKLVKVIPIYKKGDKLSPSSYRPISLVPIFGKIFEHCIKEQLYDYFSSNNLLCKEQFGFMPGSSTAKAVESVVNNVISSFESKVVQSATLIDLTKAFDCISHNLLLDKLGFYGIKGIELDLLSSYLCNRKQMVVQGNDQSNFKETKNGVPQGSVLGPFLFIVAVNDLAHNVPCKSVLYADDTTLLNSNNITQNLISEQELSLKKAIEWFQANFLVVNDDKTEKISFTLDNMFENFKTVKLLGIYLDSKLNWECHVQNVCKKLARVVFLLRKLKLCVSFEILIMSYYAFFHSHLIYGINLWGNSRVSSKAFVWQKKALRIIKGIPDRESALPVFREFQVMTLPCIYIFYCLIKVKENLSDYKVRGNTHNYNTRNINKLELPSIRLERTKKSHFFMEIKIFNKLPERAWLVSTDRFKFVVSKWLKEKVFYSVDEFLACDTSDMNF</sequence>
<dbReference type="SUPFAM" id="SSF56672">
    <property type="entry name" value="DNA/RNA polymerases"/>
    <property type="match status" value="1"/>
</dbReference>
<dbReference type="GO" id="GO:0071897">
    <property type="term" value="P:DNA biosynthetic process"/>
    <property type="evidence" value="ECO:0007669"/>
    <property type="project" value="UniProtKB-ARBA"/>
</dbReference>
<reference evidence="2" key="1">
    <citation type="submission" date="2015-11" db="EMBL/GenBank/DDBJ databases">
        <title>De novo transcriptome assembly of four potential Pierce s Disease insect vectors from Arizona vineyards.</title>
        <authorList>
            <person name="Tassone E.E."/>
        </authorList>
    </citation>
    <scope>NUCLEOTIDE SEQUENCE</scope>
</reference>
<dbReference type="AlphaFoldDB" id="A0A1B6KT88"/>
<dbReference type="Pfam" id="PF00078">
    <property type="entry name" value="RVT_1"/>
    <property type="match status" value="1"/>
</dbReference>
<dbReference type="InterPro" id="IPR043502">
    <property type="entry name" value="DNA/RNA_pol_sf"/>
</dbReference>
<dbReference type="InterPro" id="IPR000477">
    <property type="entry name" value="RT_dom"/>
</dbReference>
<proteinExistence type="predicted"/>
<organism evidence="2">
    <name type="scientific">Graphocephala atropunctata</name>
    <dbReference type="NCBI Taxonomy" id="36148"/>
    <lineage>
        <taxon>Eukaryota</taxon>
        <taxon>Metazoa</taxon>
        <taxon>Ecdysozoa</taxon>
        <taxon>Arthropoda</taxon>
        <taxon>Hexapoda</taxon>
        <taxon>Insecta</taxon>
        <taxon>Pterygota</taxon>
        <taxon>Neoptera</taxon>
        <taxon>Paraneoptera</taxon>
        <taxon>Hemiptera</taxon>
        <taxon>Auchenorrhyncha</taxon>
        <taxon>Membracoidea</taxon>
        <taxon>Cicadellidae</taxon>
        <taxon>Cicadellinae</taxon>
        <taxon>Cicadellini</taxon>
        <taxon>Graphocephala</taxon>
    </lineage>
</organism>
<name>A0A1B6KT88_9HEMI</name>
<dbReference type="PANTHER" id="PTHR33332">
    <property type="entry name" value="REVERSE TRANSCRIPTASE DOMAIN-CONTAINING PROTEIN"/>
    <property type="match status" value="1"/>
</dbReference>
<dbReference type="EMBL" id="GEBQ01025332">
    <property type="protein sequence ID" value="JAT14645.1"/>
    <property type="molecule type" value="Transcribed_RNA"/>
</dbReference>
<protein>
    <recommendedName>
        <fullName evidence="1">Reverse transcriptase domain-containing protein</fullName>
    </recommendedName>
</protein>